<dbReference type="AlphaFoldDB" id="A0A838B9Q5"/>
<sequence>MSTTEKIRCPPETKVAVFAQEARAGQLERREFLALASAFGLSTAASYAMIGLSAPTAAHAGEPVKGGILKVATAVKGMKDPRTFDEAELGNAGRQFLETLVKYTPDFTFEPMLLERWEVNADATEYVLHLRKGVKWNNGDDFNADDVMFNIARWCEKNAPGNSMAGRMSALIDEKSGKLRDGVVSRVDDHTVRLQLKSSDISIIPSLSDYPALIVHRDYDKSGGDLLAHPVGTGPFELVSYEVGQRAVFKRRESGSWWGGEAYLDGVEFIDYGSNPSALVSAFEAEEVHSNYETTGDMVAIMDGLGLQKSEILTAGTIVARTSMVAKPYDDARVRRALQLAVDNSAVLLLGYAGLGSPAENHHVCPIQPDYAKLPPVAHDLARAKALMAEAGQADFEHELISLDEEWHKNTGDAIAAQLREAGFKVKRTVLPGSTFWNDWTKYPFSLTVWSMRPLGVQTLAIAYRTGEAWNESSFSDKEFDDIVTKALSVADPAARRDLIGKAEKILQDSGVIIQPFWRKLFCHSATAVQGRRMHPTGETYFDKAWLQA</sequence>
<reference evidence="7 8" key="1">
    <citation type="submission" date="2020-07" db="EMBL/GenBank/DDBJ databases">
        <title>Definition of the novel symbiovar canariense within Mesorhizobium novociceri, a new species of genus Mesorhizobium nodulating Cicer canariense in the Caldera de Taburiente National Park (La Palma, Canary Islands).</title>
        <authorList>
            <person name="Leon-Barrios M."/>
            <person name="Perez-Yepez J."/>
            <person name="Flores-Felix J.D."/>
            <person name="Ramirez-Baena M.H."/>
            <person name="Pulido-Suarez L."/>
            <person name="Igual J.M."/>
            <person name="Velazquez E."/>
            <person name="Peix A."/>
        </authorList>
    </citation>
    <scope>NUCLEOTIDE SEQUENCE [LARGE SCALE GENOMIC DNA]</scope>
    <source>
        <strain evidence="7 8">CCANP35</strain>
    </source>
</reference>
<dbReference type="Pfam" id="PF00496">
    <property type="entry name" value="SBP_bac_5"/>
    <property type="match status" value="1"/>
</dbReference>
<gene>
    <name evidence="7" type="ORF">H0241_17780</name>
</gene>
<keyword evidence="5" id="KW-1133">Transmembrane helix</keyword>
<dbReference type="GO" id="GO:0030288">
    <property type="term" value="C:outer membrane-bounded periplasmic space"/>
    <property type="evidence" value="ECO:0007669"/>
    <property type="project" value="UniProtKB-ARBA"/>
</dbReference>
<dbReference type="InterPro" id="IPR000914">
    <property type="entry name" value="SBP_5_dom"/>
</dbReference>
<evidence type="ECO:0000313" key="8">
    <source>
        <dbReference type="Proteomes" id="UP000558284"/>
    </source>
</evidence>
<keyword evidence="4" id="KW-0732">Signal</keyword>
<accession>A0A838B9Q5</accession>
<protein>
    <submittedName>
        <fullName evidence="7">ABC transporter substrate-binding protein</fullName>
    </submittedName>
</protein>
<dbReference type="PANTHER" id="PTHR30290:SF9">
    <property type="entry name" value="OLIGOPEPTIDE-BINDING PROTEIN APPA"/>
    <property type="match status" value="1"/>
</dbReference>
<comment type="caution">
    <text evidence="7">The sequence shown here is derived from an EMBL/GenBank/DDBJ whole genome shotgun (WGS) entry which is preliminary data.</text>
</comment>
<name>A0A838B9Q5_9HYPH</name>
<keyword evidence="3" id="KW-0813">Transport</keyword>
<dbReference type="InterPro" id="IPR006311">
    <property type="entry name" value="TAT_signal"/>
</dbReference>
<dbReference type="InterPro" id="IPR039424">
    <property type="entry name" value="SBP_5"/>
</dbReference>
<dbReference type="PROSITE" id="PS51318">
    <property type="entry name" value="TAT"/>
    <property type="match status" value="1"/>
</dbReference>
<dbReference type="PIRSF" id="PIRSF002741">
    <property type="entry name" value="MppA"/>
    <property type="match status" value="1"/>
</dbReference>
<evidence type="ECO:0000313" key="7">
    <source>
        <dbReference type="EMBL" id="MBA1142100.1"/>
    </source>
</evidence>
<proteinExistence type="inferred from homology"/>
<dbReference type="Gene3D" id="3.40.190.10">
    <property type="entry name" value="Periplasmic binding protein-like II"/>
    <property type="match status" value="1"/>
</dbReference>
<dbReference type="EMBL" id="JACDTY010000008">
    <property type="protein sequence ID" value="MBA1142100.1"/>
    <property type="molecule type" value="Genomic_DNA"/>
</dbReference>
<organism evidence="7 8">
    <name type="scientific">Mesorhizobium neociceri</name>
    <dbReference type="NCBI Taxonomy" id="1307853"/>
    <lineage>
        <taxon>Bacteria</taxon>
        <taxon>Pseudomonadati</taxon>
        <taxon>Pseudomonadota</taxon>
        <taxon>Alphaproteobacteria</taxon>
        <taxon>Hyphomicrobiales</taxon>
        <taxon>Phyllobacteriaceae</taxon>
        <taxon>Mesorhizobium</taxon>
    </lineage>
</organism>
<evidence type="ECO:0000256" key="5">
    <source>
        <dbReference type="SAM" id="Phobius"/>
    </source>
</evidence>
<dbReference type="GO" id="GO:0015833">
    <property type="term" value="P:peptide transport"/>
    <property type="evidence" value="ECO:0007669"/>
    <property type="project" value="TreeGrafter"/>
</dbReference>
<dbReference type="GO" id="GO:1904680">
    <property type="term" value="F:peptide transmembrane transporter activity"/>
    <property type="evidence" value="ECO:0007669"/>
    <property type="project" value="TreeGrafter"/>
</dbReference>
<keyword evidence="5" id="KW-0472">Membrane</keyword>
<dbReference type="GO" id="GO:0043190">
    <property type="term" value="C:ATP-binding cassette (ABC) transporter complex"/>
    <property type="evidence" value="ECO:0007669"/>
    <property type="project" value="InterPro"/>
</dbReference>
<dbReference type="SUPFAM" id="SSF53850">
    <property type="entry name" value="Periplasmic binding protein-like II"/>
    <property type="match status" value="1"/>
</dbReference>
<keyword evidence="5" id="KW-0812">Transmembrane</keyword>
<evidence type="ECO:0000256" key="3">
    <source>
        <dbReference type="ARBA" id="ARBA00022448"/>
    </source>
</evidence>
<comment type="similarity">
    <text evidence="2">Belongs to the bacterial solute-binding protein 5 family.</text>
</comment>
<feature type="transmembrane region" description="Helical" evidence="5">
    <location>
        <begin position="32"/>
        <end position="50"/>
    </location>
</feature>
<evidence type="ECO:0000256" key="4">
    <source>
        <dbReference type="ARBA" id="ARBA00022729"/>
    </source>
</evidence>
<dbReference type="CDD" id="cd08503">
    <property type="entry name" value="PBP2_NikA_DppA_OppA_like_17"/>
    <property type="match status" value="1"/>
</dbReference>
<evidence type="ECO:0000256" key="2">
    <source>
        <dbReference type="ARBA" id="ARBA00005695"/>
    </source>
</evidence>
<dbReference type="RefSeq" id="WP_181058956.1">
    <property type="nucleotide sequence ID" value="NZ_JACDTY010000008.1"/>
</dbReference>
<evidence type="ECO:0000256" key="1">
    <source>
        <dbReference type="ARBA" id="ARBA00004418"/>
    </source>
</evidence>
<dbReference type="InterPro" id="IPR030678">
    <property type="entry name" value="Peptide/Ni-bd"/>
</dbReference>
<keyword evidence="8" id="KW-1185">Reference proteome</keyword>
<dbReference type="Gene3D" id="3.10.105.10">
    <property type="entry name" value="Dipeptide-binding Protein, Domain 3"/>
    <property type="match status" value="1"/>
</dbReference>
<feature type="domain" description="Solute-binding protein family 5" evidence="6">
    <location>
        <begin position="109"/>
        <end position="456"/>
    </location>
</feature>
<evidence type="ECO:0000259" key="6">
    <source>
        <dbReference type="Pfam" id="PF00496"/>
    </source>
</evidence>
<dbReference type="PANTHER" id="PTHR30290">
    <property type="entry name" value="PERIPLASMIC BINDING COMPONENT OF ABC TRANSPORTER"/>
    <property type="match status" value="1"/>
</dbReference>
<comment type="subcellular location">
    <subcellularLocation>
        <location evidence="1">Periplasm</location>
    </subcellularLocation>
</comment>
<dbReference type="Proteomes" id="UP000558284">
    <property type="component" value="Unassembled WGS sequence"/>
</dbReference>